<reference evidence="1 2" key="1">
    <citation type="submission" date="2009-02" db="EMBL/GenBank/DDBJ databases">
        <title>Annotation of Streptomyces hygroscopicus strain ATCC 53653.</title>
        <authorList>
            <consortium name="The Broad Institute Genome Sequencing Platform"/>
            <consortium name="Broad Institute Microbial Sequencing Center"/>
            <person name="Fischbach M."/>
            <person name="Godfrey P."/>
            <person name="Ward D."/>
            <person name="Young S."/>
            <person name="Zeng Q."/>
            <person name="Koehrsen M."/>
            <person name="Alvarado L."/>
            <person name="Berlin A.M."/>
            <person name="Bochicchio J."/>
            <person name="Borenstein D."/>
            <person name="Chapman S.B."/>
            <person name="Chen Z."/>
            <person name="Engels R."/>
            <person name="Freedman E."/>
            <person name="Gellesch M."/>
            <person name="Goldberg J."/>
            <person name="Griggs A."/>
            <person name="Gujja S."/>
            <person name="Heilman E.R."/>
            <person name="Heiman D.I."/>
            <person name="Hepburn T.A."/>
            <person name="Howarth C."/>
            <person name="Jen D."/>
            <person name="Larson L."/>
            <person name="Lewis B."/>
            <person name="Mehta T."/>
            <person name="Park D."/>
            <person name="Pearson M."/>
            <person name="Richards J."/>
            <person name="Roberts A."/>
            <person name="Saif S."/>
            <person name="Shea T.D."/>
            <person name="Shenoy N."/>
            <person name="Sisk P."/>
            <person name="Stolte C."/>
            <person name="Sykes S.N."/>
            <person name="Thomson T."/>
            <person name="Walk T."/>
            <person name="White J."/>
            <person name="Yandava C."/>
            <person name="Straight P."/>
            <person name="Clardy J."/>
            <person name="Hung D."/>
            <person name="Kolter R."/>
            <person name="Mekalanos J."/>
            <person name="Walker S."/>
            <person name="Walsh C.T."/>
            <person name="Wieland-Brown L.C."/>
            <person name="Haas B."/>
            <person name="Nusbaum C."/>
            <person name="Birren B."/>
        </authorList>
    </citation>
    <scope>NUCLEOTIDE SEQUENCE [LARGE SCALE GENOMIC DNA]</scope>
    <source>
        <strain evidence="1 2">ATCC 53653</strain>
    </source>
</reference>
<dbReference type="HOGENOM" id="CLU_2620542_0_0_11"/>
<dbReference type="STRING" id="457427.SSOG_00932"/>
<dbReference type="AlphaFoldDB" id="D9WFY4"/>
<keyword evidence="2" id="KW-1185">Reference proteome</keyword>
<proteinExistence type="predicted"/>
<protein>
    <submittedName>
        <fullName evidence="1">Uncharacterized protein</fullName>
    </submittedName>
</protein>
<evidence type="ECO:0000313" key="2">
    <source>
        <dbReference type="Proteomes" id="UP000003963"/>
    </source>
</evidence>
<accession>D9WFY4</accession>
<dbReference type="Proteomes" id="UP000003963">
    <property type="component" value="Unassembled WGS sequence"/>
</dbReference>
<gene>
    <name evidence="1" type="ORF">SSOG_00932</name>
</gene>
<name>D9WFY4_9ACTN</name>
<evidence type="ECO:0000313" key="1">
    <source>
        <dbReference type="EMBL" id="EFL21220.1"/>
    </source>
</evidence>
<dbReference type="EMBL" id="GG657754">
    <property type="protein sequence ID" value="EFL21220.1"/>
    <property type="molecule type" value="Genomic_DNA"/>
</dbReference>
<organism evidence="1 2">
    <name type="scientific">Streptomyces himastatinicus ATCC 53653</name>
    <dbReference type="NCBI Taxonomy" id="457427"/>
    <lineage>
        <taxon>Bacteria</taxon>
        <taxon>Bacillati</taxon>
        <taxon>Actinomycetota</taxon>
        <taxon>Actinomycetes</taxon>
        <taxon>Kitasatosporales</taxon>
        <taxon>Streptomycetaceae</taxon>
        <taxon>Streptomyces</taxon>
        <taxon>Streptomyces violaceusniger group</taxon>
    </lineage>
</organism>
<sequence length="78" mass="8911">MTGATATLDLALVWQADEATPAVRAFLTAAEQLARNEGWIQERRSPRRVHRHRQVPSECRRPLLPVSQHRRTWPSSAD</sequence>